<reference evidence="2" key="1">
    <citation type="submission" date="2017-08" db="EMBL/GenBank/DDBJ databases">
        <title>Mesorhizobium wenxinae sp. nov., a novel rhizobial species isolated from root nodules of chickpea (Cicer arietinum L.).</title>
        <authorList>
            <person name="Zhang J."/>
        </authorList>
    </citation>
    <scope>NUCLEOTIDE SEQUENCE [LARGE SCALE GENOMIC DNA]</scope>
    <source>
        <strain evidence="2">USDA 3392</strain>
    </source>
</reference>
<sequence>MKLIVVTPAGREKYLRLLSHYVLKSPEVYEWHLWDNCRNEVDRAYLQQLAATDTRCRIKTLPDADGSNNAIGDFFRFCDDPDAFYLRLDDDVVFLEDGFFPRFMERVASERGSALWYAPLIINNAICNTLIKYLSRVLVDGPLTCQAACEFSWAHASFPMALHPVFIEAVKANRLGDFRVPDREIRLSRFSINAIGFFGSDIVELGDLFIPPKSGSGGEEEWLSATLPAMLDRPGKVLGDLVVAHFSFFTQERRLLQTNILDSYYRLAGLVPQSYKTPVIPLKDRLRPWRKLKRSRAPKYTISLPPSIAD</sequence>
<name>A0AB36R0D0_9HYPH</name>
<organism evidence="1 2">
    <name type="scientific">Mesorhizobium mediterraneum</name>
    <dbReference type="NCBI Taxonomy" id="43617"/>
    <lineage>
        <taxon>Bacteria</taxon>
        <taxon>Pseudomonadati</taxon>
        <taxon>Pseudomonadota</taxon>
        <taxon>Alphaproteobacteria</taxon>
        <taxon>Hyphomicrobiales</taxon>
        <taxon>Phyllobacteriaceae</taxon>
        <taxon>Mesorhizobium</taxon>
    </lineage>
</organism>
<comment type="caution">
    <text evidence="1">The sequence shown here is derived from an EMBL/GenBank/DDBJ whole genome shotgun (WGS) entry which is preliminary data.</text>
</comment>
<gene>
    <name evidence="1" type="ORF">CIT25_32775</name>
</gene>
<dbReference type="InterPro" id="IPR029044">
    <property type="entry name" value="Nucleotide-diphossugar_trans"/>
</dbReference>
<keyword evidence="2" id="KW-1185">Reference proteome</keyword>
<dbReference type="EMBL" id="NPKI01000047">
    <property type="protein sequence ID" value="PAP98036.1"/>
    <property type="molecule type" value="Genomic_DNA"/>
</dbReference>
<dbReference type="RefSeq" id="WP_095489291.1">
    <property type="nucleotide sequence ID" value="NZ_CP088151.1"/>
</dbReference>
<accession>A0AB36R0D0</accession>
<evidence type="ECO:0000313" key="1">
    <source>
        <dbReference type="EMBL" id="PAP98036.1"/>
    </source>
</evidence>
<dbReference type="Proteomes" id="UP000216215">
    <property type="component" value="Unassembled WGS sequence"/>
</dbReference>
<dbReference type="SUPFAM" id="SSF53448">
    <property type="entry name" value="Nucleotide-diphospho-sugar transferases"/>
    <property type="match status" value="1"/>
</dbReference>
<dbReference type="AlphaFoldDB" id="A0AB36R0D0"/>
<proteinExistence type="predicted"/>
<evidence type="ECO:0000313" key="2">
    <source>
        <dbReference type="Proteomes" id="UP000216215"/>
    </source>
</evidence>
<protein>
    <recommendedName>
        <fullName evidence="3">Glycosyltransferase 2-like domain-containing protein</fullName>
    </recommendedName>
</protein>
<evidence type="ECO:0008006" key="3">
    <source>
        <dbReference type="Google" id="ProtNLM"/>
    </source>
</evidence>